<protein>
    <submittedName>
        <fullName evidence="1">Uncharacterized protein</fullName>
    </submittedName>
</protein>
<organism evidence="1 2">
    <name type="scientific">Penicillium daleae</name>
    <dbReference type="NCBI Taxonomy" id="63821"/>
    <lineage>
        <taxon>Eukaryota</taxon>
        <taxon>Fungi</taxon>
        <taxon>Dikarya</taxon>
        <taxon>Ascomycota</taxon>
        <taxon>Pezizomycotina</taxon>
        <taxon>Eurotiomycetes</taxon>
        <taxon>Eurotiomycetidae</taxon>
        <taxon>Eurotiales</taxon>
        <taxon>Aspergillaceae</taxon>
        <taxon>Penicillium</taxon>
    </lineage>
</organism>
<dbReference type="AlphaFoldDB" id="A0AAD6BZR5"/>
<accession>A0AAD6BZR5</accession>
<dbReference type="Proteomes" id="UP001213681">
    <property type="component" value="Unassembled WGS sequence"/>
</dbReference>
<reference evidence="1" key="2">
    <citation type="journal article" date="2023" name="IMA Fungus">
        <title>Comparative genomic study of the Penicillium genus elucidates a diverse pangenome and 15 lateral gene transfer events.</title>
        <authorList>
            <person name="Petersen C."/>
            <person name="Sorensen T."/>
            <person name="Nielsen M.R."/>
            <person name="Sondergaard T.E."/>
            <person name="Sorensen J.L."/>
            <person name="Fitzpatrick D.A."/>
            <person name="Frisvad J.C."/>
            <person name="Nielsen K.L."/>
        </authorList>
    </citation>
    <scope>NUCLEOTIDE SEQUENCE</scope>
    <source>
        <strain evidence="1">IBT 16125</strain>
    </source>
</reference>
<keyword evidence="2" id="KW-1185">Reference proteome</keyword>
<evidence type="ECO:0000313" key="1">
    <source>
        <dbReference type="EMBL" id="KAJ5438459.1"/>
    </source>
</evidence>
<sequence>MPKHKQLDRLRQIARRLKCLWCKSPPDEYPVFPPTPQALLTQPNLYRERLLQRVQRTTRGKGEDTPLFSLYRLYLHLTLNDNVGLRNELGYFWYAKWPVASIPDPRDPSKSRYTVLSAMPALLVESFNERIKLGLPRKADSIVTREELEQYQKEEKVFESVPEWTTQVARLEETLVIPHDNNEVLASFEDERASGQLAAKNILHWQPHIHFI</sequence>
<evidence type="ECO:0000313" key="2">
    <source>
        <dbReference type="Proteomes" id="UP001213681"/>
    </source>
</evidence>
<comment type="caution">
    <text evidence="1">The sequence shown here is derived from an EMBL/GenBank/DDBJ whole genome shotgun (WGS) entry which is preliminary data.</text>
</comment>
<proteinExistence type="predicted"/>
<reference evidence="1" key="1">
    <citation type="submission" date="2022-12" db="EMBL/GenBank/DDBJ databases">
        <authorList>
            <person name="Petersen C."/>
        </authorList>
    </citation>
    <scope>NUCLEOTIDE SEQUENCE</scope>
    <source>
        <strain evidence="1">IBT 16125</strain>
    </source>
</reference>
<gene>
    <name evidence="1" type="ORF">N7458_009457</name>
</gene>
<dbReference type="RefSeq" id="XP_056761688.1">
    <property type="nucleotide sequence ID" value="XM_056912839.1"/>
</dbReference>
<dbReference type="EMBL" id="JAPVEA010000008">
    <property type="protein sequence ID" value="KAJ5438459.1"/>
    <property type="molecule type" value="Genomic_DNA"/>
</dbReference>
<dbReference type="GeneID" id="81603082"/>
<name>A0AAD6BZR5_9EURO</name>